<dbReference type="AlphaFoldDB" id="A0A0C3PLR2"/>
<dbReference type="InParanoid" id="A0A0C3PLR2"/>
<dbReference type="Pfam" id="PF03167">
    <property type="entry name" value="UDG"/>
    <property type="match status" value="1"/>
</dbReference>
<evidence type="ECO:0000256" key="3">
    <source>
        <dbReference type="ARBA" id="ARBA00023204"/>
    </source>
</evidence>
<dbReference type="GO" id="GO:0004844">
    <property type="term" value="F:uracil DNA N-glycosylase activity"/>
    <property type="evidence" value="ECO:0007669"/>
    <property type="project" value="TreeGrafter"/>
</dbReference>
<dbReference type="EMBL" id="KN831954">
    <property type="protein sequence ID" value="KIO09691.1"/>
    <property type="molecule type" value="Genomic_DNA"/>
</dbReference>
<gene>
    <name evidence="5" type="ORF">M404DRAFT_47162</name>
</gene>
<name>A0A0C3PLR2_PISTI</name>
<dbReference type="Proteomes" id="UP000054217">
    <property type="component" value="Unassembled WGS sequence"/>
</dbReference>
<dbReference type="InterPro" id="IPR036895">
    <property type="entry name" value="Uracil-DNA_glycosylase-like_sf"/>
</dbReference>
<keyword evidence="1" id="KW-0227">DNA damage</keyword>
<proteinExistence type="predicted"/>
<reference evidence="6" key="2">
    <citation type="submission" date="2015-01" db="EMBL/GenBank/DDBJ databases">
        <title>Evolutionary Origins and Diversification of the Mycorrhizal Mutualists.</title>
        <authorList>
            <consortium name="DOE Joint Genome Institute"/>
            <consortium name="Mycorrhizal Genomics Consortium"/>
            <person name="Kohler A."/>
            <person name="Kuo A."/>
            <person name="Nagy L.G."/>
            <person name="Floudas D."/>
            <person name="Copeland A."/>
            <person name="Barry K.W."/>
            <person name="Cichocki N."/>
            <person name="Veneault-Fourrey C."/>
            <person name="LaButti K."/>
            <person name="Lindquist E.A."/>
            <person name="Lipzen A."/>
            <person name="Lundell T."/>
            <person name="Morin E."/>
            <person name="Murat C."/>
            <person name="Riley R."/>
            <person name="Ohm R."/>
            <person name="Sun H."/>
            <person name="Tunlid A."/>
            <person name="Henrissat B."/>
            <person name="Grigoriev I.V."/>
            <person name="Hibbett D.S."/>
            <person name="Martin F."/>
        </authorList>
    </citation>
    <scope>NUCLEOTIDE SEQUENCE [LARGE SCALE GENOMIC DNA]</scope>
    <source>
        <strain evidence="6">Marx 270</strain>
    </source>
</reference>
<evidence type="ECO:0000256" key="2">
    <source>
        <dbReference type="ARBA" id="ARBA00022801"/>
    </source>
</evidence>
<organism evidence="5 6">
    <name type="scientific">Pisolithus tinctorius Marx 270</name>
    <dbReference type="NCBI Taxonomy" id="870435"/>
    <lineage>
        <taxon>Eukaryota</taxon>
        <taxon>Fungi</taxon>
        <taxon>Dikarya</taxon>
        <taxon>Basidiomycota</taxon>
        <taxon>Agaricomycotina</taxon>
        <taxon>Agaricomycetes</taxon>
        <taxon>Agaricomycetidae</taxon>
        <taxon>Boletales</taxon>
        <taxon>Sclerodermatineae</taxon>
        <taxon>Pisolithaceae</taxon>
        <taxon>Pisolithus</taxon>
    </lineage>
</organism>
<dbReference type="STRING" id="870435.A0A0C3PLR2"/>
<dbReference type="PANTHER" id="PTHR12159:SF9">
    <property type="entry name" value="G_T MISMATCH-SPECIFIC THYMINE DNA GLYCOSYLASE"/>
    <property type="match status" value="1"/>
</dbReference>
<evidence type="ECO:0000259" key="4">
    <source>
        <dbReference type="Pfam" id="PF03167"/>
    </source>
</evidence>
<evidence type="ECO:0000313" key="6">
    <source>
        <dbReference type="Proteomes" id="UP000054217"/>
    </source>
</evidence>
<keyword evidence="2" id="KW-0378">Hydrolase</keyword>
<reference evidence="5 6" key="1">
    <citation type="submission" date="2014-04" db="EMBL/GenBank/DDBJ databases">
        <authorList>
            <consortium name="DOE Joint Genome Institute"/>
            <person name="Kuo A."/>
            <person name="Kohler A."/>
            <person name="Costa M.D."/>
            <person name="Nagy L.G."/>
            <person name="Floudas D."/>
            <person name="Copeland A."/>
            <person name="Barry K.W."/>
            <person name="Cichocki N."/>
            <person name="Veneault-Fourrey C."/>
            <person name="LaButti K."/>
            <person name="Lindquist E.A."/>
            <person name="Lipzen A."/>
            <person name="Lundell T."/>
            <person name="Morin E."/>
            <person name="Murat C."/>
            <person name="Sun H."/>
            <person name="Tunlid A."/>
            <person name="Henrissat B."/>
            <person name="Grigoriev I.V."/>
            <person name="Hibbett D.S."/>
            <person name="Martin F."/>
            <person name="Nordberg H.P."/>
            <person name="Cantor M.N."/>
            <person name="Hua S.X."/>
        </authorList>
    </citation>
    <scope>NUCLEOTIDE SEQUENCE [LARGE SCALE GENOMIC DNA]</scope>
    <source>
        <strain evidence="5 6">Marx 270</strain>
    </source>
</reference>
<protein>
    <recommendedName>
        <fullName evidence="4">Uracil-DNA glycosylase-like domain-containing protein</fullName>
    </recommendedName>
</protein>
<dbReference type="OrthoDB" id="565731at2759"/>
<dbReference type="InterPro" id="IPR005122">
    <property type="entry name" value="Uracil-DNA_glycosylase-like"/>
</dbReference>
<dbReference type="CDD" id="cd10028">
    <property type="entry name" value="UDG-F2_TDG_MUG"/>
    <property type="match status" value="1"/>
</dbReference>
<keyword evidence="3" id="KW-0234">DNA repair</keyword>
<evidence type="ECO:0000256" key="1">
    <source>
        <dbReference type="ARBA" id="ARBA00022763"/>
    </source>
</evidence>
<evidence type="ECO:0000313" key="5">
    <source>
        <dbReference type="EMBL" id="KIO09691.1"/>
    </source>
</evidence>
<dbReference type="Gene3D" id="3.40.470.10">
    <property type="entry name" value="Uracil-DNA glycosylase-like domain"/>
    <property type="match status" value="1"/>
</dbReference>
<dbReference type="PANTHER" id="PTHR12159">
    <property type="entry name" value="G/T AND G/U MISMATCH-SPECIFIC DNA GLYCOSYLASE"/>
    <property type="match status" value="1"/>
</dbReference>
<dbReference type="InterPro" id="IPR015637">
    <property type="entry name" value="MUG/TDG"/>
</dbReference>
<dbReference type="GO" id="GO:0008263">
    <property type="term" value="F:pyrimidine-specific mismatch base pair DNA N-glycosylase activity"/>
    <property type="evidence" value="ECO:0007669"/>
    <property type="project" value="TreeGrafter"/>
</dbReference>
<feature type="domain" description="Uracil-DNA glycosylase-like" evidence="4">
    <location>
        <begin position="27"/>
        <end position="176"/>
    </location>
</feature>
<dbReference type="HOGENOM" id="CLU_042829_0_2_1"/>
<accession>A0A0C3PLR2</accession>
<feature type="non-terminal residue" evidence="5">
    <location>
        <position position="203"/>
    </location>
</feature>
<dbReference type="SUPFAM" id="SSF52141">
    <property type="entry name" value="Uracil-DNA glycosylase-like"/>
    <property type="match status" value="1"/>
</dbReference>
<dbReference type="GO" id="GO:0006285">
    <property type="term" value="P:base-excision repair, AP site formation"/>
    <property type="evidence" value="ECO:0007669"/>
    <property type="project" value="InterPro"/>
</dbReference>
<sequence length="203" mass="22853">KPRRTNKKPKRGYADPEVYAHLHLLQDYLQENLDVVFCGINPGYMSAETGHHFANPTNHFWRCLYHSGLTSTLLPPSEDYSLPERYNLGLTNIVDRPSAEAAELSVSEMKAAIPVFLRKISRYRPRFVCFVGMGIWAVIRKALDQLQLSSGSGNGSKQEKDRLGLQSYKLIHPAKAGKPSPRLASETFFFVVPSTSGRVVKYQ</sequence>
<keyword evidence="6" id="KW-1185">Reference proteome</keyword>
<feature type="non-terminal residue" evidence="5">
    <location>
        <position position="1"/>
    </location>
</feature>